<evidence type="ECO:0000313" key="2">
    <source>
        <dbReference type="EMBL" id="CAE8614629.1"/>
    </source>
</evidence>
<reference evidence="2" key="1">
    <citation type="submission" date="2021-02" db="EMBL/GenBank/DDBJ databases">
        <authorList>
            <person name="Dougan E. K."/>
            <person name="Rhodes N."/>
            <person name="Thang M."/>
            <person name="Chan C."/>
        </authorList>
    </citation>
    <scope>NUCLEOTIDE SEQUENCE</scope>
</reference>
<keyword evidence="1" id="KW-0472">Membrane</keyword>
<keyword evidence="1" id="KW-0812">Transmembrane</keyword>
<evidence type="ECO:0000256" key="1">
    <source>
        <dbReference type="SAM" id="Phobius"/>
    </source>
</evidence>
<accession>A0A813FQW2</accession>
<organism evidence="2 3">
    <name type="scientific">Polarella glacialis</name>
    <name type="common">Dinoflagellate</name>
    <dbReference type="NCBI Taxonomy" id="89957"/>
    <lineage>
        <taxon>Eukaryota</taxon>
        <taxon>Sar</taxon>
        <taxon>Alveolata</taxon>
        <taxon>Dinophyceae</taxon>
        <taxon>Suessiales</taxon>
        <taxon>Suessiaceae</taxon>
        <taxon>Polarella</taxon>
    </lineage>
</organism>
<evidence type="ECO:0000313" key="3">
    <source>
        <dbReference type="Proteomes" id="UP000654075"/>
    </source>
</evidence>
<proteinExistence type="predicted"/>
<feature type="transmembrane region" description="Helical" evidence="1">
    <location>
        <begin position="16"/>
        <end position="37"/>
    </location>
</feature>
<gene>
    <name evidence="2" type="ORF">PGLA1383_LOCUS32352</name>
</gene>
<sequence length="408" mass="43810">MTGLVHLLHKTGSDTGAILIVIYAMVVPAVKLVLLAAGESFRYSSFVPGIGFARFCIWTVQTISKWACPDMFAYILLVHLVRVLHHHPIILTSARLDIGFSCFSVFCVCSTISCLGISLPAYPDSAPGASPGLPRSQNLLLRCIGERGVARITCGFALSFAILFGVGLYMPCMALRIDERQLYPPAGSVPYSAKPIVEALAIPDLLKSDVSMWSCMIGLLGEIGSGELNSIFALVMVAIFVVAFTAADVALLLASALRLGSRSGTQDKLGSSGLLSWTAGPCPFLAWARVLRKLAMLDVSIMGVYVITFCLGIYKKEGIIVSTRNGLIVLIAAEVVHTITFWLVSGAVEDAQASDQSYGYEVAPRDLDSVQPEEQGFNPICCLSVRRLGFLNSQSSAARTYSREASKP</sequence>
<keyword evidence="1" id="KW-1133">Transmembrane helix</keyword>
<keyword evidence="3" id="KW-1185">Reference proteome</keyword>
<dbReference type="EMBL" id="CAJNNV010025458">
    <property type="protein sequence ID" value="CAE8614629.1"/>
    <property type="molecule type" value="Genomic_DNA"/>
</dbReference>
<feature type="transmembrane region" description="Helical" evidence="1">
    <location>
        <begin position="326"/>
        <end position="344"/>
    </location>
</feature>
<feature type="transmembrane region" description="Helical" evidence="1">
    <location>
        <begin position="149"/>
        <end position="170"/>
    </location>
</feature>
<dbReference type="OrthoDB" id="429890at2759"/>
<protein>
    <submittedName>
        <fullName evidence="2">Uncharacterized protein</fullName>
    </submittedName>
</protein>
<feature type="transmembrane region" description="Helical" evidence="1">
    <location>
        <begin position="231"/>
        <end position="257"/>
    </location>
</feature>
<dbReference type="Proteomes" id="UP000654075">
    <property type="component" value="Unassembled WGS sequence"/>
</dbReference>
<comment type="caution">
    <text evidence="2">The sequence shown here is derived from an EMBL/GenBank/DDBJ whole genome shotgun (WGS) entry which is preliminary data.</text>
</comment>
<dbReference type="AlphaFoldDB" id="A0A813FQW2"/>
<feature type="transmembrane region" description="Helical" evidence="1">
    <location>
        <begin position="294"/>
        <end position="314"/>
    </location>
</feature>
<name>A0A813FQW2_POLGL</name>